<reference evidence="2" key="1">
    <citation type="submission" date="2015-07" db="EMBL/GenBank/DDBJ databases">
        <title>Draft Genome Sequences of Anaerolinea thermolimosa IMO-1, Bellilinea caldifistulae GOMI-1, Leptolinea tardivitalis YMTK-2, Levilinea saccharolytica KIBI-1,Longilinea arvoryzae KOME-1, Previously Described as Members of the Anaerolineaceae (Chloroflexi).</title>
        <authorList>
            <person name="Sekiguchi Y."/>
            <person name="Ohashi A."/>
            <person name="Matsuura N."/>
            <person name="Tourlousse M.D."/>
        </authorList>
    </citation>
    <scope>NUCLEOTIDE SEQUENCE [LARGE SCALE GENOMIC DNA]</scope>
    <source>
        <strain evidence="2">KOME-1</strain>
    </source>
</reference>
<dbReference type="Proteomes" id="UP000055060">
    <property type="component" value="Unassembled WGS sequence"/>
</dbReference>
<keyword evidence="1" id="KW-0472">Membrane</keyword>
<name>A0A0S7BDP9_9CHLR</name>
<dbReference type="SUPFAM" id="SSF141571">
    <property type="entry name" value="Pentapeptide repeat-like"/>
    <property type="match status" value="3"/>
</dbReference>
<evidence type="ECO:0000313" key="3">
    <source>
        <dbReference type="Proteomes" id="UP000055060"/>
    </source>
</evidence>
<dbReference type="InterPro" id="IPR001646">
    <property type="entry name" value="5peptide_repeat"/>
</dbReference>
<dbReference type="AlphaFoldDB" id="A0A0S7BDP9"/>
<dbReference type="STRING" id="360412.LARV_01251"/>
<dbReference type="RefSeq" id="WP_075072831.1">
    <property type="nucleotide sequence ID" value="NZ_DF967972.1"/>
</dbReference>
<dbReference type="EMBL" id="DF967972">
    <property type="protein sequence ID" value="GAP13497.1"/>
    <property type="molecule type" value="Genomic_DNA"/>
</dbReference>
<keyword evidence="1" id="KW-0812">Transmembrane</keyword>
<dbReference type="PANTHER" id="PTHR14136">
    <property type="entry name" value="BTB_POZ DOMAIN-CONTAINING PROTEIN KCTD9"/>
    <property type="match status" value="1"/>
</dbReference>
<sequence length="713" mass="79916">MHGGKKINENFYHDNNQSEKIRINVVRCLMVFTIGVGGLLSIIVVIGFLEAYNILDFSNNPNLVNLLGIRSPNPRAPKTLFDLFEILIIPVLIAIGTIFFEQAFKSIESRDANERQQSALIEKYLETLETLYLDPVFFDYEKGKKSRVMIQAYTRDLLKNLHGHWIGVAIDLLDSYYLGLARDYNVNENLEFEEIPEVLSDLSPEELDKLTPIVNLKSLRFSNADLSERKFTNMNLEGVWVIKSKWDSVDCRSINFFSVRFNNSSLRKAKFINCNFSGANFSSCNLEGCLFDNCILENAIFSHANLRKVEFIETDISEAIIDSSTILDYKQAVVIYLHNSNSSNQYLVGEDLHGAYLAGVSFVGAILCKANFSKANLRFSDFRNADLRRTNFNEADLTGSDLRGANLAGADLRLAVLNDVKIDDQTILSHKWKVIIDFTNGIEQAGIQNLDFSDAMLAGMDFNGDLSGYNFRGSQLYRANFTLATLVGADFSSEICPISHDHYFDNKGLLLRSKKFWLLKKIFPNLWTFIVCQHNYFNKYYENPHDFGKYDTVLTLSDFTGANLTSTSFTNAIMTPCLLSGAIAGNSDFSKAFLQESEMSNIYLVNSNLDECELSSAWLNYATLNNASFIGARLIGAHLQFAKLQNANFTNANLSGADLSDADLSNADLSGADLSKTILIRTKLTNAIYTQPQIKNAIISDIPGVSGFESEME</sequence>
<dbReference type="Gene3D" id="2.160.20.80">
    <property type="entry name" value="E3 ubiquitin-protein ligase SopA"/>
    <property type="match status" value="4"/>
</dbReference>
<dbReference type="OrthoDB" id="147852at2"/>
<gene>
    <name evidence="2" type="ORF">LARV_01251</name>
</gene>
<dbReference type="PANTHER" id="PTHR14136:SF17">
    <property type="entry name" value="BTB_POZ DOMAIN-CONTAINING PROTEIN KCTD9"/>
    <property type="match status" value="1"/>
</dbReference>
<keyword evidence="1" id="KW-1133">Transmembrane helix</keyword>
<feature type="transmembrane region" description="Helical" evidence="1">
    <location>
        <begin position="28"/>
        <end position="49"/>
    </location>
</feature>
<dbReference type="InterPro" id="IPR051082">
    <property type="entry name" value="Pentapeptide-BTB/POZ_domain"/>
</dbReference>
<evidence type="ECO:0000256" key="1">
    <source>
        <dbReference type="SAM" id="Phobius"/>
    </source>
</evidence>
<evidence type="ECO:0000313" key="2">
    <source>
        <dbReference type="EMBL" id="GAP13497.1"/>
    </source>
</evidence>
<accession>A0A0S7BDP9</accession>
<dbReference type="Pfam" id="PF13599">
    <property type="entry name" value="Pentapeptide_4"/>
    <property type="match status" value="1"/>
</dbReference>
<proteinExistence type="predicted"/>
<organism evidence="2">
    <name type="scientific">Longilinea arvoryzae</name>
    <dbReference type="NCBI Taxonomy" id="360412"/>
    <lineage>
        <taxon>Bacteria</taxon>
        <taxon>Bacillati</taxon>
        <taxon>Chloroflexota</taxon>
        <taxon>Anaerolineae</taxon>
        <taxon>Anaerolineales</taxon>
        <taxon>Anaerolineaceae</taxon>
        <taxon>Longilinea</taxon>
    </lineage>
</organism>
<dbReference type="Pfam" id="PF00805">
    <property type="entry name" value="Pentapeptide"/>
    <property type="match status" value="5"/>
</dbReference>
<protein>
    <submittedName>
        <fullName evidence="2">Uncharacterized low-complexity proteins</fullName>
    </submittedName>
</protein>
<keyword evidence="3" id="KW-1185">Reference proteome</keyword>